<keyword evidence="4 9" id="KW-0812">Transmembrane</keyword>
<keyword evidence="3" id="KW-1003">Cell membrane</keyword>
<feature type="transmembrane region" description="Helical" evidence="9">
    <location>
        <begin position="195"/>
        <end position="217"/>
    </location>
</feature>
<evidence type="ECO:0000256" key="6">
    <source>
        <dbReference type="ARBA" id="ARBA00023065"/>
    </source>
</evidence>
<evidence type="ECO:0000256" key="3">
    <source>
        <dbReference type="ARBA" id="ARBA00022475"/>
    </source>
</evidence>
<evidence type="ECO:0000313" key="11">
    <source>
        <dbReference type="Proteomes" id="UP001208570"/>
    </source>
</evidence>
<dbReference type="AlphaFoldDB" id="A0AAD9KCH3"/>
<keyword evidence="11" id="KW-1185">Reference proteome</keyword>
<evidence type="ECO:0000256" key="1">
    <source>
        <dbReference type="ARBA" id="ARBA00004651"/>
    </source>
</evidence>
<dbReference type="PANTHER" id="PTHR11893:SF36">
    <property type="entry name" value="INNEXIN-5"/>
    <property type="match status" value="1"/>
</dbReference>
<comment type="function">
    <text evidence="9">Structural component of the gap junctions.</text>
</comment>
<dbReference type="InterPro" id="IPR000990">
    <property type="entry name" value="Innexin"/>
</dbReference>
<evidence type="ECO:0000256" key="2">
    <source>
        <dbReference type="ARBA" id="ARBA00022448"/>
    </source>
</evidence>
<dbReference type="PROSITE" id="PS51013">
    <property type="entry name" value="PANNEXIN"/>
    <property type="match status" value="1"/>
</dbReference>
<keyword evidence="8 9" id="KW-0407">Ion channel</keyword>
<evidence type="ECO:0000313" key="10">
    <source>
        <dbReference type="EMBL" id="KAK2167938.1"/>
    </source>
</evidence>
<feature type="transmembrane region" description="Helical" evidence="9">
    <location>
        <begin position="125"/>
        <end position="144"/>
    </location>
</feature>
<proteinExistence type="inferred from homology"/>
<dbReference type="GO" id="GO:0005886">
    <property type="term" value="C:plasma membrane"/>
    <property type="evidence" value="ECO:0007669"/>
    <property type="project" value="UniProtKB-SubCell"/>
</dbReference>
<keyword evidence="7 9" id="KW-0472">Membrane</keyword>
<dbReference type="EMBL" id="JAODUP010000022">
    <property type="protein sequence ID" value="KAK2167938.1"/>
    <property type="molecule type" value="Genomic_DNA"/>
</dbReference>
<evidence type="ECO:0000256" key="4">
    <source>
        <dbReference type="ARBA" id="ARBA00022692"/>
    </source>
</evidence>
<evidence type="ECO:0000256" key="9">
    <source>
        <dbReference type="RuleBase" id="RU010713"/>
    </source>
</evidence>
<keyword evidence="5 9" id="KW-1133">Transmembrane helix</keyword>
<dbReference type="PRINTS" id="PR01262">
    <property type="entry name" value="INNEXIN"/>
</dbReference>
<comment type="caution">
    <text evidence="10">The sequence shown here is derived from an EMBL/GenBank/DDBJ whole genome shotgun (WGS) entry which is preliminary data.</text>
</comment>
<dbReference type="Pfam" id="PF00876">
    <property type="entry name" value="Innexin"/>
    <property type="match status" value="1"/>
</dbReference>
<organism evidence="10 11">
    <name type="scientific">Paralvinella palmiformis</name>
    <dbReference type="NCBI Taxonomy" id="53620"/>
    <lineage>
        <taxon>Eukaryota</taxon>
        <taxon>Metazoa</taxon>
        <taxon>Spiralia</taxon>
        <taxon>Lophotrochozoa</taxon>
        <taxon>Annelida</taxon>
        <taxon>Polychaeta</taxon>
        <taxon>Sedentaria</taxon>
        <taxon>Canalipalpata</taxon>
        <taxon>Terebellida</taxon>
        <taxon>Terebelliformia</taxon>
        <taxon>Alvinellidae</taxon>
        <taxon>Paralvinella</taxon>
    </lineage>
</organism>
<sequence length="500" mass="58278">MTDVRACYIIPDIRASRIIPDVRANHNIPDVRASHIIRDVRATHIIPDVRVSHIILSLRAIKIIFDLTVLYAKSINFINNPISGVFTTKLSYHCFRDCLFSTVAKVAKVNIRNDDDLIDRLNHRYTVLFLVIFTVVVSTTQYVGNPIHCWCPAYFTGNHEEYTNKVCWISNTYYLPEGAVAGAENTKALKQHIGYYQWVPVVLLVQAFLFYLPCLLWRVFSDRSGIDIQNLVESAETIQKALYPERRDKTLKYTMRHLDHYLEYQREYRGGCCVNVKHFLAKHLCLVCGNRYGNYLVALYMSTKVLYFCNILLQLFMLNGFLGTDYHFYGLQLVGDLIMGTDWRPSKRFPRITLCDFRIRQMGNFHPHTVQCVLPINLFNEKIYIFLWFWFVLLAIATALSFIRWLWVIGFRYSRLRYIRKHLKIMAKLNRDSDRDRKLSQKFTEMYLRQDGVFVLKLVAKNSTDLVVADVVAALWDNYKNKPISGRAPETDVDETGSLG</sequence>
<reference evidence="10" key="1">
    <citation type="journal article" date="2023" name="Mol. Biol. Evol.">
        <title>Third-Generation Sequencing Reveals the Adaptive Role of the Epigenome in Three Deep-Sea Polychaetes.</title>
        <authorList>
            <person name="Perez M."/>
            <person name="Aroh O."/>
            <person name="Sun Y."/>
            <person name="Lan Y."/>
            <person name="Juniper S.K."/>
            <person name="Young C.R."/>
            <person name="Angers B."/>
            <person name="Qian P.Y."/>
        </authorList>
    </citation>
    <scope>NUCLEOTIDE SEQUENCE</scope>
    <source>
        <strain evidence="10">P08H-3</strain>
    </source>
</reference>
<keyword evidence="2 9" id="KW-0813">Transport</keyword>
<dbReference type="GO" id="GO:0005921">
    <property type="term" value="C:gap junction"/>
    <property type="evidence" value="ECO:0007669"/>
    <property type="project" value="UniProtKB-UniRule"/>
</dbReference>
<dbReference type="PANTHER" id="PTHR11893">
    <property type="entry name" value="INNEXIN"/>
    <property type="match status" value="1"/>
</dbReference>
<dbReference type="GO" id="GO:0034220">
    <property type="term" value="P:monoatomic ion transmembrane transport"/>
    <property type="evidence" value="ECO:0007669"/>
    <property type="project" value="UniProtKB-KW"/>
</dbReference>
<evidence type="ECO:0000256" key="8">
    <source>
        <dbReference type="ARBA" id="ARBA00023303"/>
    </source>
</evidence>
<gene>
    <name evidence="9" type="primary">inx</name>
    <name evidence="10" type="ORF">LSH36_22g09004</name>
</gene>
<feature type="transmembrane region" description="Helical" evidence="9">
    <location>
        <begin position="305"/>
        <end position="322"/>
    </location>
</feature>
<accession>A0AAD9KCH3</accession>
<keyword evidence="6 9" id="KW-0406">Ion transport</keyword>
<feature type="transmembrane region" description="Helical" evidence="9">
    <location>
        <begin position="383"/>
        <end position="407"/>
    </location>
</feature>
<protein>
    <recommendedName>
        <fullName evidence="9">Innexin</fullName>
    </recommendedName>
</protein>
<evidence type="ECO:0000256" key="5">
    <source>
        <dbReference type="ARBA" id="ARBA00022989"/>
    </source>
</evidence>
<dbReference type="Proteomes" id="UP001208570">
    <property type="component" value="Unassembled WGS sequence"/>
</dbReference>
<name>A0AAD9KCH3_9ANNE</name>
<comment type="similarity">
    <text evidence="9">Belongs to the pannexin family.</text>
</comment>
<evidence type="ECO:0000256" key="7">
    <source>
        <dbReference type="ARBA" id="ARBA00023136"/>
    </source>
</evidence>
<comment type="subcellular location">
    <subcellularLocation>
        <location evidence="1 9">Cell membrane</location>
        <topology evidence="1 9">Multi-pass membrane protein</topology>
    </subcellularLocation>
</comment>